<keyword evidence="6 10" id="KW-1133">Transmembrane helix</keyword>
<name>A0A5C8P2W9_9BACI</name>
<dbReference type="GO" id="GO:0015627">
    <property type="term" value="C:type II protein secretion system complex"/>
    <property type="evidence" value="ECO:0007669"/>
    <property type="project" value="InterPro"/>
</dbReference>
<dbReference type="GO" id="GO:0030420">
    <property type="term" value="P:establishment of competence for transformation"/>
    <property type="evidence" value="ECO:0007669"/>
    <property type="project" value="UniProtKB-UniRule"/>
</dbReference>
<evidence type="ECO:0000256" key="3">
    <source>
        <dbReference type="ARBA" id="ARBA00022475"/>
    </source>
</evidence>
<evidence type="ECO:0000256" key="7">
    <source>
        <dbReference type="ARBA" id="ARBA00023136"/>
    </source>
</evidence>
<gene>
    <name evidence="11" type="ORF">FHP05_02790</name>
</gene>
<evidence type="ECO:0000256" key="2">
    <source>
        <dbReference type="ARBA" id="ARBA00004241"/>
    </source>
</evidence>
<dbReference type="InterPro" id="IPR016940">
    <property type="entry name" value="ComGC"/>
</dbReference>
<comment type="function">
    <text evidence="10">Required for transformation and DNA binding.</text>
</comment>
<dbReference type="InterPro" id="IPR045584">
    <property type="entry name" value="Pilin-like"/>
</dbReference>
<keyword evidence="5 10" id="KW-0812">Transmembrane</keyword>
<protein>
    <recommendedName>
        <fullName evidence="10">ComG operon protein 3</fullName>
    </recommendedName>
</protein>
<evidence type="ECO:0000313" key="12">
    <source>
        <dbReference type="Proteomes" id="UP000321574"/>
    </source>
</evidence>
<dbReference type="PANTHER" id="PTHR30093">
    <property type="entry name" value="GENERAL SECRETION PATHWAY PROTEIN G"/>
    <property type="match status" value="1"/>
</dbReference>
<reference evidence="11 12" key="1">
    <citation type="submission" date="2019-06" db="EMBL/GenBank/DDBJ databases">
        <title>Cerasibacillus sp. nov., isolated from maize field.</title>
        <authorList>
            <person name="Lin S.-Y."/>
            <person name="Tsai C.-F."/>
            <person name="Young C.-C."/>
        </authorList>
    </citation>
    <scope>NUCLEOTIDE SEQUENCE [LARGE SCALE GENOMIC DNA]</scope>
    <source>
        <strain evidence="11 12">CC-CFT480</strain>
    </source>
</reference>
<dbReference type="RefSeq" id="WP_147665702.1">
    <property type="nucleotide sequence ID" value="NZ_VDUW01000001.1"/>
</dbReference>
<dbReference type="InterPro" id="IPR012902">
    <property type="entry name" value="N_methyl_site"/>
</dbReference>
<dbReference type="EMBL" id="VDUW01000001">
    <property type="protein sequence ID" value="TXL67965.1"/>
    <property type="molecule type" value="Genomic_DNA"/>
</dbReference>
<proteinExistence type="inferred from homology"/>
<dbReference type="SUPFAM" id="SSF54523">
    <property type="entry name" value="Pili subunits"/>
    <property type="match status" value="1"/>
</dbReference>
<comment type="similarity">
    <text evidence="9 10">Belongs to the ComGC family.</text>
</comment>
<evidence type="ECO:0000256" key="9">
    <source>
        <dbReference type="ARBA" id="ARBA00043982"/>
    </source>
</evidence>
<dbReference type="GO" id="GO:0005886">
    <property type="term" value="C:plasma membrane"/>
    <property type="evidence" value="ECO:0007669"/>
    <property type="project" value="UniProtKB-SubCell"/>
</dbReference>
<dbReference type="PRINTS" id="PR00813">
    <property type="entry name" value="BCTERIALGSPG"/>
</dbReference>
<dbReference type="InterPro" id="IPR000983">
    <property type="entry name" value="Bac_GSPG_pilin"/>
</dbReference>
<dbReference type="PANTHER" id="PTHR30093:SF2">
    <property type="entry name" value="TYPE II SECRETION SYSTEM PROTEIN H"/>
    <property type="match status" value="1"/>
</dbReference>
<evidence type="ECO:0000256" key="5">
    <source>
        <dbReference type="ARBA" id="ARBA00022692"/>
    </source>
</evidence>
<keyword evidence="3 10" id="KW-1003">Cell membrane</keyword>
<evidence type="ECO:0000256" key="10">
    <source>
        <dbReference type="PIRNR" id="PIRNR029928"/>
    </source>
</evidence>
<dbReference type="GO" id="GO:0009986">
    <property type="term" value="C:cell surface"/>
    <property type="evidence" value="ECO:0007669"/>
    <property type="project" value="UniProtKB-SubCell"/>
</dbReference>
<evidence type="ECO:0000256" key="8">
    <source>
        <dbReference type="ARBA" id="ARBA00023287"/>
    </source>
</evidence>
<evidence type="ECO:0000256" key="4">
    <source>
        <dbReference type="ARBA" id="ARBA00022481"/>
    </source>
</evidence>
<accession>A0A5C8P2W9</accession>
<dbReference type="NCBIfam" id="NF040999">
    <property type="entry name" value="pilin_ComGC"/>
    <property type="match status" value="1"/>
</dbReference>
<dbReference type="Pfam" id="PF07963">
    <property type="entry name" value="N_methyl"/>
    <property type="match status" value="1"/>
</dbReference>
<dbReference type="OrthoDB" id="1798043at2"/>
<comment type="caution">
    <text evidence="11">The sequence shown here is derived from an EMBL/GenBank/DDBJ whole genome shotgun (WGS) entry which is preliminary data.</text>
</comment>
<organism evidence="11 12">
    <name type="scientific">Cerasibacillus terrae</name>
    <dbReference type="NCBI Taxonomy" id="2498845"/>
    <lineage>
        <taxon>Bacteria</taxon>
        <taxon>Bacillati</taxon>
        <taxon>Bacillota</taxon>
        <taxon>Bacilli</taxon>
        <taxon>Bacillales</taxon>
        <taxon>Bacillaceae</taxon>
        <taxon>Cerasibacillus</taxon>
    </lineage>
</organism>
<keyword evidence="10" id="KW-0813">Transport</keyword>
<keyword evidence="7 10" id="KW-0472">Membrane</keyword>
<evidence type="ECO:0000256" key="6">
    <source>
        <dbReference type="ARBA" id="ARBA00022989"/>
    </source>
</evidence>
<keyword evidence="4" id="KW-0488">Methylation</keyword>
<evidence type="ECO:0000313" key="11">
    <source>
        <dbReference type="EMBL" id="TXL67965.1"/>
    </source>
</evidence>
<dbReference type="Proteomes" id="UP000321574">
    <property type="component" value="Unassembled WGS sequence"/>
</dbReference>
<evidence type="ECO:0000256" key="1">
    <source>
        <dbReference type="ARBA" id="ARBA00004162"/>
    </source>
</evidence>
<comment type="subcellular location">
    <subcellularLocation>
        <location evidence="1">Cell membrane</location>
        <topology evidence="1">Single-pass membrane protein</topology>
    </subcellularLocation>
    <subcellularLocation>
        <location evidence="2">Cell surface</location>
    </subcellularLocation>
</comment>
<dbReference type="PIRSF" id="PIRSF029928">
    <property type="entry name" value="Late_competence_ComGC"/>
    <property type="match status" value="1"/>
</dbReference>
<keyword evidence="8 10" id="KW-0178">Competence</keyword>
<comment type="subunit">
    <text evidence="10">Homodimer.</text>
</comment>
<dbReference type="NCBIfam" id="TIGR02532">
    <property type="entry name" value="IV_pilin_GFxxxE"/>
    <property type="match status" value="1"/>
</dbReference>
<feature type="transmembrane region" description="Helical" evidence="10">
    <location>
        <begin position="6"/>
        <end position="28"/>
    </location>
</feature>
<keyword evidence="12" id="KW-1185">Reference proteome</keyword>
<sequence>MRKNQAAFTLIEMLIVLMIISVLVLLMIPNLTGKTKEVNNKGCEALVAVVQAQVESYSLDNGSFPDSLIVLKEKDYITEDQLYCSKSNKQQLMYNKTTGKVTAPTNSNE</sequence>
<dbReference type="AlphaFoldDB" id="A0A5C8P2W9"/>
<dbReference type="Gene3D" id="3.30.700.10">
    <property type="entry name" value="Glycoprotein, Type 4 Pilin"/>
    <property type="match status" value="1"/>
</dbReference>
<dbReference type="GO" id="GO:0015628">
    <property type="term" value="P:protein secretion by the type II secretion system"/>
    <property type="evidence" value="ECO:0007669"/>
    <property type="project" value="InterPro"/>
</dbReference>